<evidence type="ECO:0000256" key="2">
    <source>
        <dbReference type="ARBA" id="ARBA00023002"/>
    </source>
</evidence>
<proteinExistence type="inferred from homology"/>
<dbReference type="Proteomes" id="UP001139353">
    <property type="component" value="Unassembled WGS sequence"/>
</dbReference>
<dbReference type="PANTHER" id="PTHR24321:SF8">
    <property type="entry name" value="ESTRADIOL 17-BETA-DEHYDROGENASE 8-RELATED"/>
    <property type="match status" value="1"/>
</dbReference>
<dbReference type="Pfam" id="PF13561">
    <property type="entry name" value="adh_short_C2"/>
    <property type="match status" value="1"/>
</dbReference>
<reference evidence="3" key="1">
    <citation type="submission" date="2021-11" db="EMBL/GenBank/DDBJ databases">
        <title>BS-T2-15 a new species belonging to the Comamonadaceae family isolated from the soil of a French oak forest.</title>
        <authorList>
            <person name="Mieszkin S."/>
            <person name="Alain K."/>
        </authorList>
    </citation>
    <scope>NUCLEOTIDE SEQUENCE</scope>
    <source>
        <strain evidence="3">BS-T2-15</strain>
    </source>
</reference>
<sequence length="250" mass="26047">MNMTRQFENKVAIVTGGGSGMGRAIAVLLAQRGAAVTVVGRRLDKLNEAVEAIRAAGGKALAVTGDVSKPEDIENAVARTVAEFGALHYAVNNAGVSGEFDQTADVPLEAWERVIGINLDGIFYGLKYQIPAIKQAGGGAIVNVSSVFADRGGPTVAYSTAKHGIRGLTRAAAKEYAASGIRINELQPGVIDTEMTQAHPEGTQAVVDRGIPMHRVGRCEEIATAVCFLLSEEASYITGAHLAVDGGFLA</sequence>
<dbReference type="Gene3D" id="3.40.50.720">
    <property type="entry name" value="NAD(P)-binding Rossmann-like Domain"/>
    <property type="match status" value="1"/>
</dbReference>
<comment type="caution">
    <text evidence="3">The sequence shown here is derived from an EMBL/GenBank/DDBJ whole genome shotgun (WGS) entry which is preliminary data.</text>
</comment>
<dbReference type="PRINTS" id="PR00081">
    <property type="entry name" value="GDHRDH"/>
</dbReference>
<dbReference type="RefSeq" id="WP_275681639.1">
    <property type="nucleotide sequence ID" value="NZ_JAJLJH010000001.1"/>
</dbReference>
<dbReference type="EC" id="1.1.1.47" evidence="3"/>
<dbReference type="NCBIfam" id="NF005559">
    <property type="entry name" value="PRK07231.1"/>
    <property type="match status" value="1"/>
</dbReference>
<dbReference type="GO" id="GO:0047936">
    <property type="term" value="F:glucose 1-dehydrogenase [NAD(P)+] activity"/>
    <property type="evidence" value="ECO:0007669"/>
    <property type="project" value="UniProtKB-EC"/>
</dbReference>
<dbReference type="PANTHER" id="PTHR24321">
    <property type="entry name" value="DEHYDROGENASES, SHORT CHAIN"/>
    <property type="match status" value="1"/>
</dbReference>
<dbReference type="EMBL" id="JAJLJH010000001">
    <property type="protein sequence ID" value="MCK9685641.1"/>
    <property type="molecule type" value="Genomic_DNA"/>
</dbReference>
<dbReference type="AlphaFoldDB" id="A0A9X1YPV7"/>
<comment type="similarity">
    <text evidence="1">Belongs to the short-chain dehydrogenases/reductases (SDR) family.</text>
</comment>
<dbReference type="FunFam" id="3.40.50.720:FF:000084">
    <property type="entry name" value="Short-chain dehydrogenase reductase"/>
    <property type="match status" value="1"/>
</dbReference>
<evidence type="ECO:0000313" key="3">
    <source>
        <dbReference type="EMBL" id="MCK9685641.1"/>
    </source>
</evidence>
<dbReference type="InterPro" id="IPR036291">
    <property type="entry name" value="NAD(P)-bd_dom_sf"/>
</dbReference>
<name>A0A9X1YPV7_9BURK</name>
<keyword evidence="2 3" id="KW-0560">Oxidoreductase</keyword>
<organism evidence="3 4">
    <name type="scientific">Scleromatobacter humisilvae</name>
    <dbReference type="NCBI Taxonomy" id="2897159"/>
    <lineage>
        <taxon>Bacteria</taxon>
        <taxon>Pseudomonadati</taxon>
        <taxon>Pseudomonadota</taxon>
        <taxon>Betaproteobacteria</taxon>
        <taxon>Burkholderiales</taxon>
        <taxon>Sphaerotilaceae</taxon>
        <taxon>Scleromatobacter</taxon>
    </lineage>
</organism>
<dbReference type="PRINTS" id="PR00080">
    <property type="entry name" value="SDRFAMILY"/>
</dbReference>
<dbReference type="PROSITE" id="PS00061">
    <property type="entry name" value="ADH_SHORT"/>
    <property type="match status" value="1"/>
</dbReference>
<evidence type="ECO:0000313" key="4">
    <source>
        <dbReference type="Proteomes" id="UP001139353"/>
    </source>
</evidence>
<dbReference type="InterPro" id="IPR020904">
    <property type="entry name" value="Sc_DH/Rdtase_CS"/>
</dbReference>
<keyword evidence="4" id="KW-1185">Reference proteome</keyword>
<accession>A0A9X1YPV7</accession>
<evidence type="ECO:0000256" key="1">
    <source>
        <dbReference type="ARBA" id="ARBA00006484"/>
    </source>
</evidence>
<protein>
    <submittedName>
        <fullName evidence="3">Glucose 1-dehydrogenase</fullName>
        <ecNumber evidence="3">1.1.1.47</ecNumber>
    </submittedName>
</protein>
<dbReference type="SUPFAM" id="SSF51735">
    <property type="entry name" value="NAD(P)-binding Rossmann-fold domains"/>
    <property type="match status" value="1"/>
</dbReference>
<dbReference type="InterPro" id="IPR002347">
    <property type="entry name" value="SDR_fam"/>
</dbReference>
<gene>
    <name evidence="3" type="ORF">LPC04_07960</name>
</gene>